<dbReference type="PANTHER" id="PTHR33495">
    <property type="entry name" value="ANTI-SIGMA FACTOR ANTAGONIST TM_1081-RELATED-RELATED"/>
    <property type="match status" value="1"/>
</dbReference>
<name>E0RXG0_BUTPB</name>
<sequence>MAYLIVNSSIIAKCYEGENTMKSQVENGKLIILLPERIDASNSDAVNKELQDIISGVDFQGIVMDGEELDYISSAGLRVLLGIRKQIDKPYDVINISPKIYEIFDLTGFIDVFNVHRKPREISLEGLKIIGKGTLGTVYKLDDERVVKVYNAGAPVPYDRVEQEKKMARQVFVKGISTALSYEMVHANNAFGVVFELLSPVTVMDYMLEHPDEKDEMTVKVCELLKKIHSAELTGDNVPSMKNMMLASTAALAQIFSEDEMARFQKLLSEVPDRKTAIHGDYHPGNIMVDKNKELVLIDVGDMSTSHPFFEFYDMYPVFLLADELGAYASKYNDAMIRDFFHIGSDKEYEERKKFMQTYWDRLLHLYFEGHSDEEIATYDSYFRGIGRLKQFITILQLPDEDPQAKMLEIGRAKELFFEEFDKIPPVEEWWPKDL</sequence>
<keyword evidence="4" id="KW-1185">Reference proteome</keyword>
<dbReference type="GO" id="GO:0005524">
    <property type="term" value="F:ATP binding"/>
    <property type="evidence" value="ECO:0007669"/>
    <property type="project" value="InterPro"/>
</dbReference>
<dbReference type="InterPro" id="IPR011009">
    <property type="entry name" value="Kinase-like_dom_sf"/>
</dbReference>
<dbReference type="SUPFAM" id="SSF52091">
    <property type="entry name" value="SpoIIaa-like"/>
    <property type="match status" value="1"/>
</dbReference>
<organism evidence="3 4">
    <name type="scientific">Butyrivibrio proteoclasticus (strain ATCC 51982 / DSM 14932 / B316)</name>
    <name type="common">Clostridium proteoclasticum</name>
    <dbReference type="NCBI Taxonomy" id="515622"/>
    <lineage>
        <taxon>Bacteria</taxon>
        <taxon>Bacillati</taxon>
        <taxon>Bacillota</taxon>
        <taxon>Clostridia</taxon>
        <taxon>Lachnospirales</taxon>
        <taxon>Lachnospiraceae</taxon>
        <taxon>Butyrivibrio</taxon>
    </lineage>
</organism>
<dbReference type="PROSITE" id="PS50011">
    <property type="entry name" value="PROTEIN_KINASE_DOM"/>
    <property type="match status" value="1"/>
</dbReference>
<dbReference type="InterPro" id="IPR002575">
    <property type="entry name" value="Aminoglycoside_PTrfase"/>
</dbReference>
<dbReference type="InterPro" id="IPR036513">
    <property type="entry name" value="STAS_dom_sf"/>
</dbReference>
<dbReference type="CDD" id="cd07043">
    <property type="entry name" value="STAS_anti-anti-sigma_factors"/>
    <property type="match status" value="1"/>
</dbReference>
<dbReference type="Gene3D" id="3.30.750.24">
    <property type="entry name" value="STAS domain"/>
    <property type="match status" value="1"/>
</dbReference>
<dbReference type="InterPro" id="IPR002645">
    <property type="entry name" value="STAS_dom"/>
</dbReference>
<keyword evidence="3" id="KW-0808">Transferase</keyword>
<dbReference type="AlphaFoldDB" id="E0RXG0"/>
<feature type="domain" description="Protein kinase" evidence="1">
    <location>
        <begin position="124"/>
        <end position="435"/>
    </location>
</feature>
<reference evidence="3 4" key="1">
    <citation type="journal article" date="2010" name="PLoS ONE">
        <title>The glycobiome of the rumen bacterium Butyrivibrio proteoclasticus B316(T) highlights adaptation to a polysaccharide-rich environment.</title>
        <authorList>
            <person name="Kelly W.J."/>
            <person name="Leahy S.C."/>
            <person name="Altermann E."/>
            <person name="Yeoman C.J."/>
            <person name="Dunne J.C."/>
            <person name="Kong Z."/>
            <person name="Pacheco D.M."/>
            <person name="Li D."/>
            <person name="Noel S.J."/>
            <person name="Moon C.D."/>
            <person name="Cookson A.L."/>
            <person name="Attwood G.T."/>
        </authorList>
    </citation>
    <scope>NUCLEOTIDE SEQUENCE [LARGE SCALE GENOMIC DNA]</scope>
    <source>
        <strain evidence="4">ATCC 51982 / DSM 14932 / B316</strain>
    </source>
</reference>
<dbReference type="Gene3D" id="3.90.1200.10">
    <property type="match status" value="1"/>
</dbReference>
<proteinExistence type="predicted"/>
<dbReference type="KEGG" id="bpb:bpr_I0249"/>
<dbReference type="eggNOG" id="COG1366">
    <property type="taxonomic scope" value="Bacteria"/>
</dbReference>
<dbReference type="STRING" id="515622.bpr_I0249"/>
<protein>
    <submittedName>
        <fullName evidence="3">Anti-sigma factor antagonist/phosphotransferase domain-containing protein</fullName>
    </submittedName>
</protein>
<dbReference type="Pfam" id="PF01740">
    <property type="entry name" value="STAS"/>
    <property type="match status" value="1"/>
</dbReference>
<evidence type="ECO:0000259" key="2">
    <source>
        <dbReference type="PROSITE" id="PS50801"/>
    </source>
</evidence>
<accession>E0RXG0</accession>
<dbReference type="Proteomes" id="UP000001299">
    <property type="component" value="Chromosome 1"/>
</dbReference>
<dbReference type="InterPro" id="IPR000719">
    <property type="entry name" value="Prot_kinase_dom"/>
</dbReference>
<gene>
    <name evidence="3" type="ordered locus">bpr_I0249</name>
</gene>
<dbReference type="EMBL" id="CP001810">
    <property type="protein sequence ID" value="ADL32998.1"/>
    <property type="molecule type" value="Genomic_DNA"/>
</dbReference>
<dbReference type="GO" id="GO:0004672">
    <property type="term" value="F:protein kinase activity"/>
    <property type="evidence" value="ECO:0007669"/>
    <property type="project" value="InterPro"/>
</dbReference>
<dbReference type="PROSITE" id="PS50801">
    <property type="entry name" value="STAS"/>
    <property type="match status" value="1"/>
</dbReference>
<evidence type="ECO:0000259" key="1">
    <source>
        <dbReference type="PROSITE" id="PS50011"/>
    </source>
</evidence>
<dbReference type="GO" id="GO:0043856">
    <property type="term" value="F:anti-sigma factor antagonist activity"/>
    <property type="evidence" value="ECO:0007669"/>
    <property type="project" value="TreeGrafter"/>
</dbReference>
<feature type="domain" description="STAS" evidence="2">
    <location>
        <begin position="19"/>
        <end position="114"/>
    </location>
</feature>
<dbReference type="HOGENOM" id="CLU_686757_0_0_9"/>
<dbReference type="eggNOG" id="COG3173">
    <property type="taxonomic scope" value="Bacteria"/>
</dbReference>
<evidence type="ECO:0000313" key="3">
    <source>
        <dbReference type="EMBL" id="ADL32998.1"/>
    </source>
</evidence>
<dbReference type="SUPFAM" id="SSF56112">
    <property type="entry name" value="Protein kinase-like (PK-like)"/>
    <property type="match status" value="1"/>
</dbReference>
<evidence type="ECO:0000313" key="4">
    <source>
        <dbReference type="Proteomes" id="UP000001299"/>
    </source>
</evidence>
<dbReference type="Pfam" id="PF01636">
    <property type="entry name" value="APH"/>
    <property type="match status" value="1"/>
</dbReference>